<dbReference type="Proteomes" id="UP000220629">
    <property type="component" value="Unassembled WGS sequence"/>
</dbReference>
<evidence type="ECO:0000256" key="1">
    <source>
        <dbReference type="SAM" id="MobiDB-lite"/>
    </source>
</evidence>
<evidence type="ECO:0000313" key="2">
    <source>
        <dbReference type="EMBL" id="PEH42521.1"/>
    </source>
</evidence>
<comment type="caution">
    <text evidence="2">The sequence shown here is derived from an EMBL/GenBank/DDBJ whole genome shotgun (WGS) entry which is preliminary data.</text>
</comment>
<reference evidence="3" key="1">
    <citation type="submission" date="2017-09" db="EMBL/GenBank/DDBJ databases">
        <title>FDA dAtabase for Regulatory Grade micrObial Sequences (FDA-ARGOS): Supporting development and validation of Infectious Disease Dx tests.</title>
        <authorList>
            <person name="Minogue T."/>
            <person name="Wolcott M."/>
            <person name="Wasieloski L."/>
            <person name="Aguilar W."/>
            <person name="Moore D."/>
            <person name="Tallon L."/>
            <person name="Sadzewicz L."/>
            <person name="Ott S."/>
            <person name="Zhao X."/>
            <person name="Nagaraj S."/>
            <person name="Vavikolanu K."/>
            <person name="Aluvathingal J."/>
            <person name="Nadendla S."/>
            <person name="Sichtig H."/>
        </authorList>
    </citation>
    <scope>NUCLEOTIDE SEQUENCE [LARGE SCALE GENOMIC DNA]</scope>
    <source>
        <strain evidence="3">FDAARGOS_390</strain>
    </source>
</reference>
<protein>
    <submittedName>
        <fullName evidence="2">DUF2239 domain-containing protein</fullName>
    </submittedName>
</protein>
<feature type="region of interest" description="Disordered" evidence="1">
    <location>
        <begin position="73"/>
        <end position="107"/>
    </location>
</feature>
<name>A0A0M2QHR6_BURGA</name>
<evidence type="ECO:0000313" key="3">
    <source>
        <dbReference type="Proteomes" id="UP000220629"/>
    </source>
</evidence>
<dbReference type="InterPro" id="IPR018715">
    <property type="entry name" value="DUF2239"/>
</dbReference>
<organism evidence="2 3">
    <name type="scientific">Burkholderia gladioli</name>
    <name type="common">Pseudomonas marginata</name>
    <name type="synonym">Phytomonas marginata</name>
    <dbReference type="NCBI Taxonomy" id="28095"/>
    <lineage>
        <taxon>Bacteria</taxon>
        <taxon>Pseudomonadati</taxon>
        <taxon>Pseudomonadota</taxon>
        <taxon>Betaproteobacteria</taxon>
        <taxon>Burkholderiales</taxon>
        <taxon>Burkholderiaceae</taxon>
        <taxon>Burkholderia</taxon>
    </lineage>
</organism>
<dbReference type="Pfam" id="PF09998">
    <property type="entry name" value="DUF2239"/>
    <property type="match status" value="1"/>
</dbReference>
<gene>
    <name evidence="2" type="ORF">CRM94_10365</name>
</gene>
<dbReference type="RefSeq" id="WP_046574761.1">
    <property type="nucleotide sequence ID" value="NZ_CADEQH010000023.1"/>
</dbReference>
<dbReference type="AlphaFoldDB" id="A0A0M2QHR6"/>
<proteinExistence type="predicted"/>
<dbReference type="EMBL" id="PDDY01000001">
    <property type="protein sequence ID" value="PEH42521.1"/>
    <property type="molecule type" value="Genomic_DNA"/>
</dbReference>
<sequence>MSDPVFLPRYTGFDGVTHLVSGDLATVAVAIRHATRTPAPGPVLLFDNATGRSIDVDLRGSDEEIRARFAAADKQLEGSARGEPPPGQPEAADGGEAGNAPRGRGRPRLGVVAREVTLLPRHWDWLAAQPGGASVALRKLVDEARREHGERDRRRLANERAYHFMSALAGDLPGFEEASRALFAGDMPGFRDRIEAWPRDLREHLLRLAEPEAQWR</sequence>
<accession>A0A0M2QHR6</accession>
<feature type="compositionally biased region" description="Low complexity" evidence="1">
    <location>
        <begin position="98"/>
        <end position="107"/>
    </location>
</feature>